<keyword evidence="2" id="KW-1185">Reference proteome</keyword>
<name>A0A2T1DUA6_9CYAN</name>
<gene>
    <name evidence="1" type="ORF">C7B82_28570</name>
</gene>
<reference evidence="1 2" key="2">
    <citation type="submission" date="2018-03" db="EMBL/GenBank/DDBJ databases">
        <title>The ancient ancestry and fast evolution of plastids.</title>
        <authorList>
            <person name="Moore K.R."/>
            <person name="Magnabosco C."/>
            <person name="Momper L."/>
            <person name="Gold D.A."/>
            <person name="Bosak T."/>
            <person name="Fournier G.P."/>
        </authorList>
    </citation>
    <scope>NUCLEOTIDE SEQUENCE [LARGE SCALE GENOMIC DNA]</scope>
    <source>
        <strain evidence="1 2">ULC18</strain>
    </source>
</reference>
<evidence type="ECO:0000313" key="2">
    <source>
        <dbReference type="Proteomes" id="UP000239576"/>
    </source>
</evidence>
<dbReference type="AlphaFoldDB" id="A0A2T1DUA6"/>
<dbReference type="Proteomes" id="UP000239576">
    <property type="component" value="Unassembled WGS sequence"/>
</dbReference>
<proteinExistence type="predicted"/>
<sequence>MLLSTVWASPVTTITRKAVYEAVRAKLPTAKQRAALTQKLGKPWSHASTEAIAQAIGMEATPRKPSKNAAHSVAKRYGVAKTFAADAVATKIAGEDQHHQIQVRQRVVRAINRAMNAKAKELGRKLTPEEKRHIAVKALHRVP</sequence>
<protein>
    <submittedName>
        <fullName evidence="1">Uncharacterized protein</fullName>
    </submittedName>
</protein>
<comment type="caution">
    <text evidence="1">The sequence shown here is derived from an EMBL/GenBank/DDBJ whole genome shotgun (WGS) entry which is preliminary data.</text>
</comment>
<organism evidence="1 2">
    <name type="scientific">Stenomitos frigidus ULC18</name>
    <dbReference type="NCBI Taxonomy" id="2107698"/>
    <lineage>
        <taxon>Bacteria</taxon>
        <taxon>Bacillati</taxon>
        <taxon>Cyanobacteriota</taxon>
        <taxon>Cyanophyceae</taxon>
        <taxon>Leptolyngbyales</taxon>
        <taxon>Leptolyngbyaceae</taxon>
        <taxon>Stenomitos</taxon>
    </lineage>
</organism>
<accession>A0A2T1DUA6</accession>
<evidence type="ECO:0000313" key="1">
    <source>
        <dbReference type="EMBL" id="PSB24096.1"/>
    </source>
</evidence>
<reference evidence="2" key="1">
    <citation type="submission" date="2018-02" db="EMBL/GenBank/DDBJ databases">
        <authorList>
            <person name="Moore K."/>
            <person name="Momper L."/>
        </authorList>
    </citation>
    <scope>NUCLEOTIDE SEQUENCE [LARGE SCALE GENOMIC DNA]</scope>
    <source>
        <strain evidence="2">ULC18</strain>
    </source>
</reference>
<dbReference type="EMBL" id="PVWK01000154">
    <property type="protein sequence ID" value="PSB24096.1"/>
    <property type="molecule type" value="Genomic_DNA"/>
</dbReference>